<feature type="region of interest" description="Disordered" evidence="1">
    <location>
        <begin position="475"/>
        <end position="575"/>
    </location>
</feature>
<dbReference type="InterPro" id="IPR009686">
    <property type="entry name" value="Senescence/spartin_C"/>
</dbReference>
<dbReference type="GO" id="GO:0005886">
    <property type="term" value="C:plasma membrane"/>
    <property type="evidence" value="ECO:0000318"/>
    <property type="project" value="GO_Central"/>
</dbReference>
<dbReference type="OrthoDB" id="20821at2759"/>
<name>A0A2K3DTH6_CHLRE</name>
<evidence type="ECO:0000256" key="1">
    <source>
        <dbReference type="SAM" id="MobiDB-lite"/>
    </source>
</evidence>
<dbReference type="PANTHER" id="PTHR21068:SF43">
    <property type="entry name" value="SPARTIN"/>
    <property type="match status" value="1"/>
</dbReference>
<dbReference type="Pfam" id="PF06911">
    <property type="entry name" value="Senescence"/>
    <property type="match status" value="1"/>
</dbReference>
<evidence type="ECO:0000313" key="3">
    <source>
        <dbReference type="EMBL" id="PNW83827.1"/>
    </source>
</evidence>
<organism evidence="3 4">
    <name type="scientific">Chlamydomonas reinhardtii</name>
    <name type="common">Chlamydomonas smithii</name>
    <dbReference type="NCBI Taxonomy" id="3055"/>
    <lineage>
        <taxon>Eukaryota</taxon>
        <taxon>Viridiplantae</taxon>
        <taxon>Chlorophyta</taxon>
        <taxon>core chlorophytes</taxon>
        <taxon>Chlorophyceae</taxon>
        <taxon>CS clade</taxon>
        <taxon>Chlamydomonadales</taxon>
        <taxon>Chlamydomonadaceae</taxon>
        <taxon>Chlamydomonas</taxon>
    </lineage>
</organism>
<dbReference type="Proteomes" id="UP000006906">
    <property type="component" value="Chromosome 4"/>
</dbReference>
<dbReference type="GeneID" id="5726810"/>
<proteinExistence type="predicted"/>
<feature type="domain" description="Senescence" evidence="2">
    <location>
        <begin position="214"/>
        <end position="403"/>
    </location>
</feature>
<evidence type="ECO:0000313" key="4">
    <source>
        <dbReference type="Proteomes" id="UP000006906"/>
    </source>
</evidence>
<protein>
    <recommendedName>
        <fullName evidence="2">Senescence domain-containing protein</fullName>
    </recommendedName>
</protein>
<dbReference type="InterPro" id="IPR045036">
    <property type="entry name" value="Spartin-like"/>
</dbReference>
<reference evidence="3 4" key="1">
    <citation type="journal article" date="2007" name="Science">
        <title>The Chlamydomonas genome reveals the evolution of key animal and plant functions.</title>
        <authorList>
            <person name="Merchant S.S."/>
            <person name="Prochnik S.E."/>
            <person name="Vallon O."/>
            <person name="Harris E.H."/>
            <person name="Karpowicz S.J."/>
            <person name="Witman G.B."/>
            <person name="Terry A."/>
            <person name="Salamov A."/>
            <person name="Fritz-Laylin L.K."/>
            <person name="Marechal-Drouard L."/>
            <person name="Marshall W.F."/>
            <person name="Qu L.H."/>
            <person name="Nelson D.R."/>
            <person name="Sanderfoot A.A."/>
            <person name="Spalding M.H."/>
            <person name="Kapitonov V.V."/>
            <person name="Ren Q."/>
            <person name="Ferris P."/>
            <person name="Lindquist E."/>
            <person name="Shapiro H."/>
            <person name="Lucas S.M."/>
            <person name="Grimwood J."/>
            <person name="Schmutz J."/>
            <person name="Cardol P."/>
            <person name="Cerutti H."/>
            <person name="Chanfreau G."/>
            <person name="Chen C.L."/>
            <person name="Cognat V."/>
            <person name="Croft M.T."/>
            <person name="Dent R."/>
            <person name="Dutcher S."/>
            <person name="Fernandez E."/>
            <person name="Fukuzawa H."/>
            <person name="Gonzalez-Ballester D."/>
            <person name="Gonzalez-Halphen D."/>
            <person name="Hallmann A."/>
            <person name="Hanikenne M."/>
            <person name="Hippler M."/>
            <person name="Inwood W."/>
            <person name="Jabbari K."/>
            <person name="Kalanon M."/>
            <person name="Kuras R."/>
            <person name="Lefebvre P.A."/>
            <person name="Lemaire S.D."/>
            <person name="Lobanov A.V."/>
            <person name="Lohr M."/>
            <person name="Manuell A."/>
            <person name="Meier I."/>
            <person name="Mets L."/>
            <person name="Mittag M."/>
            <person name="Mittelmeier T."/>
            <person name="Moroney J.V."/>
            <person name="Moseley J."/>
            <person name="Napoli C."/>
            <person name="Nedelcu A.M."/>
            <person name="Niyogi K."/>
            <person name="Novoselov S.V."/>
            <person name="Paulsen I.T."/>
            <person name="Pazour G."/>
            <person name="Purton S."/>
            <person name="Ral J.P."/>
            <person name="Riano-Pachon D.M."/>
            <person name="Riekhof W."/>
            <person name="Rymarquis L."/>
            <person name="Schroda M."/>
            <person name="Stern D."/>
            <person name="Umen J."/>
            <person name="Willows R."/>
            <person name="Wilson N."/>
            <person name="Zimmer S.L."/>
            <person name="Allmer J."/>
            <person name="Balk J."/>
            <person name="Bisova K."/>
            <person name="Chen C.J."/>
            <person name="Elias M."/>
            <person name="Gendler K."/>
            <person name="Hauser C."/>
            <person name="Lamb M.R."/>
            <person name="Ledford H."/>
            <person name="Long J.C."/>
            <person name="Minagawa J."/>
            <person name="Page M.D."/>
            <person name="Pan J."/>
            <person name="Pootakham W."/>
            <person name="Roje S."/>
            <person name="Rose A."/>
            <person name="Stahlberg E."/>
            <person name="Terauchi A.M."/>
            <person name="Yang P."/>
            <person name="Ball S."/>
            <person name="Bowler C."/>
            <person name="Dieckmann C.L."/>
            <person name="Gladyshev V.N."/>
            <person name="Green P."/>
            <person name="Jorgensen R."/>
            <person name="Mayfield S."/>
            <person name="Mueller-Roeber B."/>
            <person name="Rajamani S."/>
            <person name="Sayre R.T."/>
            <person name="Brokstein P."/>
            <person name="Dubchak I."/>
            <person name="Goodstein D."/>
            <person name="Hornick L."/>
            <person name="Huang Y.W."/>
            <person name="Jhaveri J."/>
            <person name="Luo Y."/>
            <person name="Martinez D."/>
            <person name="Ngau W.C."/>
            <person name="Otillar B."/>
            <person name="Poliakov A."/>
            <person name="Porter A."/>
            <person name="Szajkowski L."/>
            <person name="Werner G."/>
            <person name="Zhou K."/>
            <person name="Grigoriev I.V."/>
            <person name="Rokhsar D.S."/>
            <person name="Grossman A.R."/>
        </authorList>
    </citation>
    <scope>NUCLEOTIDE SEQUENCE [LARGE SCALE GENOMIC DNA]</scope>
    <source>
        <strain evidence="4">CC-503</strain>
    </source>
</reference>
<feature type="compositionally biased region" description="Low complexity" evidence="1">
    <location>
        <begin position="491"/>
        <end position="524"/>
    </location>
</feature>
<dbReference type="EMBL" id="CM008965">
    <property type="protein sequence ID" value="PNW83827.1"/>
    <property type="molecule type" value="Genomic_DNA"/>
</dbReference>
<dbReference type="KEGG" id="cre:CHLRE_04g217930v5"/>
<feature type="compositionally biased region" description="Low complexity" evidence="1">
    <location>
        <begin position="595"/>
        <end position="609"/>
    </location>
</feature>
<dbReference type="ExpressionAtlas" id="A0A2K3DTH6">
    <property type="expression patterns" value="differential"/>
</dbReference>
<feature type="compositionally biased region" description="Gly residues" evidence="1">
    <location>
        <begin position="432"/>
        <end position="455"/>
    </location>
</feature>
<dbReference type="InParanoid" id="A0A2K3DTH6"/>
<dbReference type="Gramene" id="PNW83827">
    <property type="protein sequence ID" value="PNW83827"/>
    <property type="gene ID" value="CHLRE_04g217930v5"/>
</dbReference>
<feature type="region of interest" description="Disordered" evidence="1">
    <location>
        <begin position="432"/>
        <end position="461"/>
    </location>
</feature>
<dbReference type="RefSeq" id="XP_042925021.1">
    <property type="nucleotide sequence ID" value="XM_043061764.1"/>
</dbReference>
<gene>
    <name evidence="3" type="ORF">CHLRE_04g217930v5</name>
</gene>
<dbReference type="PANTHER" id="PTHR21068">
    <property type="entry name" value="SPARTIN"/>
    <property type="match status" value="1"/>
</dbReference>
<dbReference type="AlphaFoldDB" id="A0A2K3DTH6"/>
<dbReference type="STRING" id="3055.A0A2K3DTH6"/>
<sequence length="682" mass="67411">MTGQGEPLISIPKCALYNVSPRDDDVVVAGVGDLSVGYPAAAAGSGTNPGLEARVGEVSWPLSPQVAALRYDDHTYSFTISQAQQQSGHYYCLSLPPDAAAQLVDLLQVGAWGPGGGPVAGRGVGSRGPRGWGGGAQLVDLLQAVLASSCAYHDAVNLQQQQVQQQQQQQQHVPSEAAAALGVPAREATGPATTAPTTDATAGTDTRADQLAAGLQRGGQLAAAGMLAAAAALGGAMHRGADAAVARWAPAEQRKDLSPEAQARLDKAKSVAAQVAEVSGKAVGGVLSVTAAAAGALAQKISGTGVGRSLSNGRVAGASVQDMRKVGVAGVEAVEAVYEGLADAARVLLAHGHSATTRVVDHKYGPGAAQATGAGFCVAQSAAETGLHVMKLRPTALVKKVIKGAAKQVVLGSAASASAAASGPGATANGPNGAGGAGGAGGRGNGHGGGGGGDLATGPIASSQSAPAVLMAPLHPLPSSAQTYPHPQPHPQQQQQQQQQQQRQQVSTPVAAASTLAALSGGPQQYPPQQPYPQQQQQPQPHGQPQHPSQQPQQQSFTQPPPQQRPPQSAAGGVAAGGVAAGGVAAGGVATGVAVTGPVPAYPVAGPATRPQPQPQLQPQSQPLPVVDYTPSAAAFYAAAAPAAAPGEAGPAAAWGAAAGLPYPAVSAGQYGAGYYPAVPRT</sequence>
<feature type="region of interest" description="Disordered" evidence="1">
    <location>
        <begin position="595"/>
        <end position="626"/>
    </location>
</feature>
<dbReference type="FunCoup" id="A0A2K3DTH6">
    <property type="interactions" value="563"/>
</dbReference>
<feature type="compositionally biased region" description="Low complexity" evidence="1">
    <location>
        <begin position="532"/>
        <end position="558"/>
    </location>
</feature>
<accession>A0A2K3DTH6</accession>
<keyword evidence="4" id="KW-1185">Reference proteome</keyword>
<evidence type="ECO:0000259" key="2">
    <source>
        <dbReference type="Pfam" id="PF06911"/>
    </source>
</evidence>